<reference evidence="1 2" key="1">
    <citation type="submission" date="2019-07" db="EMBL/GenBank/DDBJ databases">
        <title>Complete Genome Sequence and Methylome Analysis of Nocardia otitidis-caviarum NEB252.</title>
        <authorList>
            <person name="Fomenkov A."/>
            <person name="Anton B.P."/>
            <person name="Vincze T."/>
            <person name="Roberts R.J."/>
        </authorList>
    </citation>
    <scope>NUCLEOTIDE SEQUENCE [LARGE SCALE GENOMIC DNA]</scope>
    <source>
        <strain evidence="1 2">NEB252</strain>
    </source>
</reference>
<name>A0A516NPP8_9NOCA</name>
<evidence type="ECO:0008006" key="3">
    <source>
        <dbReference type="Google" id="ProtNLM"/>
    </source>
</evidence>
<sequence length="135" mass="14339">MAVIAAHYQPHEPDSPAADTAVDTLVARCGGTADDVTAARICVLVQACAATDTLVTHARALLARRAPRPWTPDELLVRTMIEHPPLRSTRRVIDGEQVEIELRQPEFSWGAGPHACPGRTHAIALAAGILEGAPA</sequence>
<organism evidence="1 2">
    <name type="scientific">Nocardia otitidiscaviarum</name>
    <dbReference type="NCBI Taxonomy" id="1823"/>
    <lineage>
        <taxon>Bacteria</taxon>
        <taxon>Bacillati</taxon>
        <taxon>Actinomycetota</taxon>
        <taxon>Actinomycetes</taxon>
        <taxon>Mycobacteriales</taxon>
        <taxon>Nocardiaceae</taxon>
        <taxon>Nocardia</taxon>
    </lineage>
</organism>
<dbReference type="KEGG" id="nod:FOH10_21370"/>
<evidence type="ECO:0000313" key="2">
    <source>
        <dbReference type="Proteomes" id="UP000317039"/>
    </source>
</evidence>
<proteinExistence type="predicted"/>
<evidence type="ECO:0000313" key="1">
    <source>
        <dbReference type="EMBL" id="QDP80881.1"/>
    </source>
</evidence>
<dbReference type="EMBL" id="CP041695">
    <property type="protein sequence ID" value="QDP80881.1"/>
    <property type="molecule type" value="Genomic_DNA"/>
</dbReference>
<dbReference type="Proteomes" id="UP000317039">
    <property type="component" value="Chromosome"/>
</dbReference>
<accession>A0A516NPP8</accession>
<protein>
    <recommendedName>
        <fullName evidence="3">Cytochrome P450</fullName>
    </recommendedName>
</protein>
<gene>
    <name evidence="1" type="ORF">FOH10_21370</name>
</gene>
<dbReference type="AlphaFoldDB" id="A0A516NPP8"/>